<evidence type="ECO:0000313" key="1">
    <source>
        <dbReference type="EMBL" id="CUP44049.1"/>
    </source>
</evidence>
<sequence length="49" mass="5954">MRKRIFFITNRYLICWFNNKGRNNINIMSIIFQAITDDITNIIISLLKY</sequence>
<dbReference type="Proteomes" id="UP000095541">
    <property type="component" value="Unassembled WGS sequence"/>
</dbReference>
<organism evidence="1 2">
    <name type="scientific">Bacteroides thetaiotaomicron</name>
    <dbReference type="NCBI Taxonomy" id="818"/>
    <lineage>
        <taxon>Bacteria</taxon>
        <taxon>Pseudomonadati</taxon>
        <taxon>Bacteroidota</taxon>
        <taxon>Bacteroidia</taxon>
        <taxon>Bacteroidales</taxon>
        <taxon>Bacteroidaceae</taxon>
        <taxon>Bacteroides</taxon>
    </lineage>
</organism>
<evidence type="ECO:0000313" key="2">
    <source>
        <dbReference type="Proteomes" id="UP000095541"/>
    </source>
</evidence>
<accession>A0A174NDF8</accession>
<name>A0A174NDF8_BACT4</name>
<gene>
    <name evidence="1" type="ORF">ERS852557_00601</name>
</gene>
<protein>
    <submittedName>
        <fullName evidence="1">Uncharacterized protein</fullName>
    </submittedName>
</protein>
<dbReference type="EMBL" id="CZBI01000001">
    <property type="protein sequence ID" value="CUP44049.1"/>
    <property type="molecule type" value="Genomic_DNA"/>
</dbReference>
<dbReference type="AlphaFoldDB" id="A0A174NDF8"/>
<reference evidence="1 2" key="1">
    <citation type="submission" date="2015-09" db="EMBL/GenBank/DDBJ databases">
        <authorList>
            <consortium name="Pathogen Informatics"/>
        </authorList>
    </citation>
    <scope>NUCLEOTIDE SEQUENCE [LARGE SCALE GENOMIC DNA]</scope>
    <source>
        <strain evidence="1 2">2789STDY5834945</strain>
    </source>
</reference>
<proteinExistence type="predicted"/>